<dbReference type="InParanoid" id="A0A1V9XGW4"/>
<dbReference type="PROSITE" id="PS50940">
    <property type="entry name" value="CHIT_BIND_II"/>
    <property type="match status" value="1"/>
</dbReference>
<dbReference type="GO" id="GO:0008061">
    <property type="term" value="F:chitin binding"/>
    <property type="evidence" value="ECO:0007669"/>
    <property type="project" value="InterPro"/>
</dbReference>
<name>A0A1V9XGW4_9ACAR</name>
<evidence type="ECO:0000313" key="4">
    <source>
        <dbReference type="EMBL" id="OQR72618.1"/>
    </source>
</evidence>
<comment type="caution">
    <text evidence="4">The sequence shown here is derived from an EMBL/GenBank/DDBJ whole genome shotgun (WGS) entry which is preliminary data.</text>
</comment>
<dbReference type="Proteomes" id="UP000192247">
    <property type="component" value="Unassembled WGS sequence"/>
</dbReference>
<feature type="signal peptide" evidence="2">
    <location>
        <begin position="1"/>
        <end position="18"/>
    </location>
</feature>
<accession>A0A1V9XGW4</accession>
<evidence type="ECO:0000256" key="1">
    <source>
        <dbReference type="SAM" id="MobiDB-lite"/>
    </source>
</evidence>
<feature type="compositionally biased region" description="Polar residues" evidence="1">
    <location>
        <begin position="105"/>
        <end position="118"/>
    </location>
</feature>
<dbReference type="SUPFAM" id="SSF57625">
    <property type="entry name" value="Invertebrate chitin-binding proteins"/>
    <property type="match status" value="1"/>
</dbReference>
<reference evidence="4 5" key="1">
    <citation type="journal article" date="2017" name="Gigascience">
        <title>Draft genome of the honey bee ectoparasitic mite, Tropilaelaps mercedesae, is shaped by the parasitic life history.</title>
        <authorList>
            <person name="Dong X."/>
            <person name="Armstrong S.D."/>
            <person name="Xia D."/>
            <person name="Makepeace B.L."/>
            <person name="Darby A.C."/>
            <person name="Kadowaki T."/>
        </authorList>
    </citation>
    <scope>NUCLEOTIDE SEQUENCE [LARGE SCALE GENOMIC DNA]</scope>
    <source>
        <strain evidence="4">Wuxi-XJTLU</strain>
    </source>
</reference>
<dbReference type="EMBL" id="MNPL01011396">
    <property type="protein sequence ID" value="OQR72618.1"/>
    <property type="molecule type" value="Genomic_DNA"/>
</dbReference>
<feature type="domain" description="Chitin-binding type-2" evidence="3">
    <location>
        <begin position="28"/>
        <end position="89"/>
    </location>
</feature>
<dbReference type="AlphaFoldDB" id="A0A1V9XGW4"/>
<keyword evidence="2" id="KW-0732">Signal</keyword>
<dbReference type="OrthoDB" id="6419672at2759"/>
<gene>
    <name evidence="4" type="ORF">BIW11_10270</name>
</gene>
<organism evidence="4 5">
    <name type="scientific">Tropilaelaps mercedesae</name>
    <dbReference type="NCBI Taxonomy" id="418985"/>
    <lineage>
        <taxon>Eukaryota</taxon>
        <taxon>Metazoa</taxon>
        <taxon>Ecdysozoa</taxon>
        <taxon>Arthropoda</taxon>
        <taxon>Chelicerata</taxon>
        <taxon>Arachnida</taxon>
        <taxon>Acari</taxon>
        <taxon>Parasitiformes</taxon>
        <taxon>Mesostigmata</taxon>
        <taxon>Gamasina</taxon>
        <taxon>Dermanyssoidea</taxon>
        <taxon>Laelapidae</taxon>
        <taxon>Tropilaelaps</taxon>
    </lineage>
</organism>
<dbReference type="Gene3D" id="2.170.140.10">
    <property type="entry name" value="Chitin binding domain"/>
    <property type="match status" value="1"/>
</dbReference>
<dbReference type="InterPro" id="IPR036508">
    <property type="entry name" value="Chitin-bd_dom_sf"/>
</dbReference>
<protein>
    <recommendedName>
        <fullName evidence="3">Chitin-binding type-2 domain-containing protein</fullName>
    </recommendedName>
</protein>
<evidence type="ECO:0000313" key="5">
    <source>
        <dbReference type="Proteomes" id="UP000192247"/>
    </source>
</evidence>
<dbReference type="GO" id="GO:0005576">
    <property type="term" value="C:extracellular region"/>
    <property type="evidence" value="ECO:0007669"/>
    <property type="project" value="InterPro"/>
</dbReference>
<dbReference type="Pfam" id="PF01607">
    <property type="entry name" value="CBM_14"/>
    <property type="match status" value="1"/>
</dbReference>
<dbReference type="SMART" id="SM00494">
    <property type="entry name" value="ChtBD2"/>
    <property type="match status" value="1"/>
</dbReference>
<feature type="region of interest" description="Disordered" evidence="1">
    <location>
        <begin position="104"/>
        <end position="129"/>
    </location>
</feature>
<keyword evidence="5" id="KW-1185">Reference proteome</keyword>
<proteinExistence type="predicted"/>
<sequence length="211" mass="22023">MKLAFGIALLVLPSVALGALVFGGTDTAKVCKSTLVNGTVKLNVPDPDDCSLYYVCTVWFQSKMACKNGNHFSAVEEKCTDPCSARCDTTLACSTTSAPEKYSTEAVQVTDDATSQTAVEDGSGDAVEATEGTEAAYKSTSEAATKTATDVAVETVTRETPSVPADAVAAVVPKAKDSVETTTTYWQQIVQHFYKPPATIPGVGGTAPTYI</sequence>
<feature type="chain" id="PRO_5012686836" description="Chitin-binding type-2 domain-containing protein" evidence="2">
    <location>
        <begin position="19"/>
        <end position="211"/>
    </location>
</feature>
<evidence type="ECO:0000259" key="3">
    <source>
        <dbReference type="PROSITE" id="PS50940"/>
    </source>
</evidence>
<dbReference type="InterPro" id="IPR002557">
    <property type="entry name" value="Chitin-bd_dom"/>
</dbReference>
<evidence type="ECO:0000256" key="2">
    <source>
        <dbReference type="SAM" id="SignalP"/>
    </source>
</evidence>